<protein>
    <submittedName>
        <fullName evidence="2">Uncharacterized protein</fullName>
    </submittedName>
</protein>
<evidence type="ECO:0000256" key="1">
    <source>
        <dbReference type="SAM" id="Phobius"/>
    </source>
</evidence>
<dbReference type="Pfam" id="PF19744">
    <property type="entry name" value="DUF6232"/>
    <property type="match status" value="1"/>
</dbReference>
<name>A0A8J3YWZ2_9ACTN</name>
<comment type="caution">
    <text evidence="2">The sequence shown here is derived from an EMBL/GenBank/DDBJ whole genome shotgun (WGS) entry which is preliminary data.</text>
</comment>
<accession>A0A8J3YWZ2</accession>
<organism evidence="2 3">
    <name type="scientific">Virgisporangium aurantiacum</name>
    <dbReference type="NCBI Taxonomy" id="175570"/>
    <lineage>
        <taxon>Bacteria</taxon>
        <taxon>Bacillati</taxon>
        <taxon>Actinomycetota</taxon>
        <taxon>Actinomycetes</taxon>
        <taxon>Micromonosporales</taxon>
        <taxon>Micromonosporaceae</taxon>
        <taxon>Virgisporangium</taxon>
    </lineage>
</organism>
<dbReference type="Proteomes" id="UP000612585">
    <property type="component" value="Unassembled WGS sequence"/>
</dbReference>
<keyword evidence="1" id="KW-0812">Transmembrane</keyword>
<keyword evidence="1" id="KW-1133">Transmembrane helix</keyword>
<keyword evidence="1" id="KW-0472">Membrane</keyword>
<dbReference type="AlphaFoldDB" id="A0A8J3YWZ2"/>
<feature type="transmembrane region" description="Helical" evidence="1">
    <location>
        <begin position="50"/>
        <end position="70"/>
    </location>
</feature>
<gene>
    <name evidence="2" type="ORF">Vau01_010100</name>
</gene>
<sequence length="142" mass="15701">MSPPPRRPVTWYYRGPDVAVTNQYLIVGSARYEVAELQALGTVRGPFHPAVLISTVIAIAQTPIVIPVVAMVMAPLAILLATILLVVPCVVAIVSARRWPPRFDLQARYRGTTLVLFSSRDDREFGQVTRALRRAVEALPLR</sequence>
<dbReference type="RefSeq" id="WP_203987733.1">
    <property type="nucleotide sequence ID" value="NZ_BOPG01000006.1"/>
</dbReference>
<evidence type="ECO:0000313" key="3">
    <source>
        <dbReference type="Proteomes" id="UP000612585"/>
    </source>
</evidence>
<proteinExistence type="predicted"/>
<reference evidence="2" key="1">
    <citation type="submission" date="2021-01" db="EMBL/GenBank/DDBJ databases">
        <title>Whole genome shotgun sequence of Virgisporangium aurantiacum NBRC 16421.</title>
        <authorList>
            <person name="Komaki H."/>
            <person name="Tamura T."/>
        </authorList>
    </citation>
    <scope>NUCLEOTIDE SEQUENCE</scope>
    <source>
        <strain evidence="2">NBRC 16421</strain>
    </source>
</reference>
<dbReference type="EMBL" id="BOPG01000006">
    <property type="protein sequence ID" value="GIJ53494.1"/>
    <property type="molecule type" value="Genomic_DNA"/>
</dbReference>
<evidence type="ECO:0000313" key="2">
    <source>
        <dbReference type="EMBL" id="GIJ53494.1"/>
    </source>
</evidence>
<feature type="transmembrane region" description="Helical" evidence="1">
    <location>
        <begin position="76"/>
        <end position="96"/>
    </location>
</feature>
<keyword evidence="3" id="KW-1185">Reference proteome</keyword>
<dbReference type="InterPro" id="IPR045629">
    <property type="entry name" value="DUF6232"/>
</dbReference>